<dbReference type="Proteomes" id="UP001152759">
    <property type="component" value="Chromosome 3"/>
</dbReference>
<feature type="domain" description="Bap31/Bap29 cytoplasmic coiled-coil" evidence="14">
    <location>
        <begin position="169"/>
        <end position="223"/>
    </location>
</feature>
<keyword evidence="5 11" id="KW-0256">Endoplasmic reticulum</keyword>
<evidence type="ECO:0000256" key="11">
    <source>
        <dbReference type="RuleBase" id="RU367026"/>
    </source>
</evidence>
<gene>
    <name evidence="15" type="ORF">BEMITA_LOCUS5146</name>
</gene>
<evidence type="ECO:0000256" key="12">
    <source>
        <dbReference type="SAM" id="MobiDB-lite"/>
    </source>
</evidence>
<dbReference type="Pfam" id="PF18035">
    <property type="entry name" value="Bap31_Bap29_C"/>
    <property type="match status" value="1"/>
</dbReference>
<evidence type="ECO:0000256" key="3">
    <source>
        <dbReference type="ARBA" id="ARBA00022448"/>
    </source>
</evidence>
<feature type="transmembrane region" description="Helical" evidence="11">
    <location>
        <begin position="103"/>
        <end position="123"/>
    </location>
</feature>
<feature type="transmembrane region" description="Helical" evidence="11">
    <location>
        <begin position="7"/>
        <end position="27"/>
    </location>
</feature>
<accession>A0A9P0EZV1</accession>
<feature type="region of interest" description="Disordered" evidence="12">
    <location>
        <begin position="148"/>
        <end position="168"/>
    </location>
</feature>
<dbReference type="Pfam" id="PF05529">
    <property type="entry name" value="Bap31"/>
    <property type="match status" value="1"/>
</dbReference>
<keyword evidence="7 11" id="KW-0653">Protein transport</keyword>
<evidence type="ECO:0000259" key="13">
    <source>
        <dbReference type="Pfam" id="PF05529"/>
    </source>
</evidence>
<keyword evidence="16" id="KW-1185">Reference proteome</keyword>
<comment type="subcellular location">
    <subcellularLocation>
        <location evidence="1 11">Endoplasmic reticulum membrane</location>
        <topology evidence="1 11">Multi-pass membrane protein</topology>
    </subcellularLocation>
</comment>
<dbReference type="GO" id="GO:0006886">
    <property type="term" value="P:intracellular protein transport"/>
    <property type="evidence" value="ECO:0007669"/>
    <property type="project" value="UniProtKB-UniRule"/>
</dbReference>
<keyword evidence="8 11" id="KW-1133">Transmembrane helix</keyword>
<keyword evidence="9" id="KW-0175">Coiled coil</keyword>
<evidence type="ECO:0000256" key="4">
    <source>
        <dbReference type="ARBA" id="ARBA00022692"/>
    </source>
</evidence>
<dbReference type="InterPro" id="IPR041672">
    <property type="entry name" value="Bap31/Bap29_C"/>
</dbReference>
<evidence type="ECO:0000313" key="15">
    <source>
        <dbReference type="EMBL" id="CAH0385973.1"/>
    </source>
</evidence>
<reference evidence="15" key="1">
    <citation type="submission" date="2021-12" db="EMBL/GenBank/DDBJ databases">
        <authorList>
            <person name="King R."/>
        </authorList>
    </citation>
    <scope>NUCLEOTIDE SEQUENCE</scope>
</reference>
<name>A0A9P0EZV1_BEMTA</name>
<keyword evidence="10 11" id="KW-0472">Membrane</keyword>
<dbReference type="InterPro" id="IPR040463">
    <property type="entry name" value="BAP29/BAP31_N"/>
</dbReference>
<feature type="domain" description="BAP29/BAP31 transmembrane" evidence="13">
    <location>
        <begin position="1"/>
        <end position="135"/>
    </location>
</feature>
<evidence type="ECO:0000313" key="16">
    <source>
        <dbReference type="Proteomes" id="UP001152759"/>
    </source>
</evidence>
<keyword evidence="3 11" id="KW-0813">Transport</keyword>
<feature type="compositionally biased region" description="Basic and acidic residues" evidence="12">
    <location>
        <begin position="152"/>
        <end position="168"/>
    </location>
</feature>
<dbReference type="KEGG" id="btab:109039095"/>
<evidence type="ECO:0000256" key="5">
    <source>
        <dbReference type="ARBA" id="ARBA00022824"/>
    </source>
</evidence>
<evidence type="ECO:0000256" key="7">
    <source>
        <dbReference type="ARBA" id="ARBA00022927"/>
    </source>
</evidence>
<evidence type="ECO:0000256" key="6">
    <source>
        <dbReference type="ARBA" id="ARBA00022892"/>
    </source>
</evidence>
<comment type="function">
    <text evidence="11">May play a role in anterograde transport of membrane proteins from the endoplasmic reticulum to the Golgi.</text>
</comment>
<evidence type="ECO:0000256" key="10">
    <source>
        <dbReference type="ARBA" id="ARBA00023136"/>
    </source>
</evidence>
<protein>
    <recommendedName>
        <fullName evidence="11">Endoplasmic reticulum transmembrane protein</fullName>
    </recommendedName>
</protein>
<organism evidence="15 16">
    <name type="scientific">Bemisia tabaci</name>
    <name type="common">Sweetpotato whitefly</name>
    <name type="synonym">Aleurodes tabaci</name>
    <dbReference type="NCBI Taxonomy" id="7038"/>
    <lineage>
        <taxon>Eukaryota</taxon>
        <taxon>Metazoa</taxon>
        <taxon>Ecdysozoa</taxon>
        <taxon>Arthropoda</taxon>
        <taxon>Hexapoda</taxon>
        <taxon>Insecta</taxon>
        <taxon>Pterygota</taxon>
        <taxon>Neoptera</taxon>
        <taxon>Paraneoptera</taxon>
        <taxon>Hemiptera</taxon>
        <taxon>Sternorrhyncha</taxon>
        <taxon>Aleyrodoidea</taxon>
        <taxon>Aleyrodidae</taxon>
        <taxon>Aleyrodinae</taxon>
        <taxon>Bemisia</taxon>
    </lineage>
</organism>
<dbReference type="GO" id="GO:0005789">
    <property type="term" value="C:endoplasmic reticulum membrane"/>
    <property type="evidence" value="ECO:0007669"/>
    <property type="project" value="UniProtKB-SubCell"/>
</dbReference>
<dbReference type="Gene3D" id="1.20.5.110">
    <property type="match status" value="1"/>
</dbReference>
<evidence type="ECO:0000256" key="9">
    <source>
        <dbReference type="ARBA" id="ARBA00023054"/>
    </source>
</evidence>
<sequence>MSLQWTVVAVVLYVELTLVTLLILPILSARRWQKIFKSRSLQFLYGWATYLFGFILCVLVIFLLDAIREMRKYSNLEHTEGAHVHMDAEMQFNMKLFRAQRNFYISGFSLFLSFVIRRLIILISQQAALQAETEAALAQAKSATSTANALMNKKDDPKESESKTAELEKKVQSLEKELEKTLKDKNAIKSQAESVSKEYDRLMEEHAKVLKKVGTAAGDKKSD</sequence>
<dbReference type="PANTHER" id="PTHR12701:SF20">
    <property type="entry name" value="ENDOPLASMIC RETICULUM TRANSMEMBRANE PROTEIN"/>
    <property type="match status" value="1"/>
</dbReference>
<keyword evidence="6 11" id="KW-0931">ER-Golgi transport</keyword>
<proteinExistence type="inferred from homology"/>
<dbReference type="GO" id="GO:0006888">
    <property type="term" value="P:endoplasmic reticulum to Golgi vesicle-mediated transport"/>
    <property type="evidence" value="ECO:0007669"/>
    <property type="project" value="UniProtKB-UniRule"/>
</dbReference>
<evidence type="ECO:0000256" key="8">
    <source>
        <dbReference type="ARBA" id="ARBA00022989"/>
    </source>
</evidence>
<evidence type="ECO:0000256" key="1">
    <source>
        <dbReference type="ARBA" id="ARBA00004477"/>
    </source>
</evidence>
<dbReference type="GO" id="GO:0070973">
    <property type="term" value="P:protein localization to endoplasmic reticulum exit site"/>
    <property type="evidence" value="ECO:0007669"/>
    <property type="project" value="UniProtKB-UniRule"/>
</dbReference>
<dbReference type="OrthoDB" id="435607at2759"/>
<comment type="similarity">
    <text evidence="2 11">Belongs to the BCAP29/BCAP31 family.</text>
</comment>
<evidence type="ECO:0000259" key="14">
    <source>
        <dbReference type="Pfam" id="PF18035"/>
    </source>
</evidence>
<dbReference type="InterPro" id="IPR008417">
    <property type="entry name" value="BAP29/BAP31"/>
</dbReference>
<dbReference type="AlphaFoldDB" id="A0A9P0EZV1"/>
<keyword evidence="4 11" id="KW-0812">Transmembrane</keyword>
<dbReference type="EMBL" id="OU963864">
    <property type="protein sequence ID" value="CAH0385973.1"/>
    <property type="molecule type" value="Genomic_DNA"/>
</dbReference>
<dbReference type="PANTHER" id="PTHR12701">
    <property type="entry name" value="BCR-ASSOCIATED PROTEIN, BAP"/>
    <property type="match status" value="1"/>
</dbReference>
<evidence type="ECO:0000256" key="2">
    <source>
        <dbReference type="ARBA" id="ARBA00007956"/>
    </source>
</evidence>
<feature type="transmembrane region" description="Helical" evidence="11">
    <location>
        <begin position="47"/>
        <end position="67"/>
    </location>
</feature>